<sequence>MCVQMADNSRGQLIGALAAGAAGELSVTATLDDLATDAVTVGQTVYNVRLVLADATAALAALDDIKDVIAHGEDFGVGNES</sequence>
<dbReference type="GeneID" id="73329105"/>
<dbReference type="EMBL" id="BQXU01000022">
    <property type="protein sequence ID" value="GKT48122.1"/>
    <property type="molecule type" value="Genomic_DNA"/>
</dbReference>
<evidence type="ECO:0000313" key="1">
    <source>
        <dbReference type="EMBL" id="GKT48122.1"/>
    </source>
</evidence>
<protein>
    <submittedName>
        <fullName evidence="1">Uncharacterized protein</fullName>
    </submittedName>
</protein>
<evidence type="ECO:0000313" key="2">
    <source>
        <dbReference type="Proteomes" id="UP001055115"/>
    </source>
</evidence>
<gene>
    <name evidence="1" type="ORF">ColSpa_08303</name>
</gene>
<dbReference type="AlphaFoldDB" id="A0AA37UQ51"/>
<keyword evidence="2" id="KW-1185">Reference proteome</keyword>
<accession>A0AA37UQ51</accession>
<dbReference type="Proteomes" id="UP001055115">
    <property type="component" value="Unassembled WGS sequence"/>
</dbReference>
<proteinExistence type="predicted"/>
<organism evidence="1 2">
    <name type="scientific">Colletotrichum spaethianum</name>
    <dbReference type="NCBI Taxonomy" id="700344"/>
    <lineage>
        <taxon>Eukaryota</taxon>
        <taxon>Fungi</taxon>
        <taxon>Dikarya</taxon>
        <taxon>Ascomycota</taxon>
        <taxon>Pezizomycotina</taxon>
        <taxon>Sordariomycetes</taxon>
        <taxon>Hypocreomycetidae</taxon>
        <taxon>Glomerellales</taxon>
        <taxon>Glomerellaceae</taxon>
        <taxon>Colletotrichum</taxon>
        <taxon>Colletotrichum spaethianum species complex</taxon>
    </lineage>
</organism>
<comment type="caution">
    <text evidence="1">The sequence shown here is derived from an EMBL/GenBank/DDBJ whole genome shotgun (WGS) entry which is preliminary data.</text>
</comment>
<dbReference type="RefSeq" id="XP_049130472.1">
    <property type="nucleotide sequence ID" value="XM_049274515.1"/>
</dbReference>
<reference evidence="1 2" key="1">
    <citation type="submission" date="2022-03" db="EMBL/GenBank/DDBJ databases">
        <title>Genome data of Colletotrichum spp.</title>
        <authorList>
            <person name="Utami Y.D."/>
            <person name="Hiruma K."/>
        </authorList>
    </citation>
    <scope>NUCLEOTIDE SEQUENCE [LARGE SCALE GENOMIC DNA]</scope>
    <source>
        <strain evidence="1 2">MAFF 239500</strain>
    </source>
</reference>
<name>A0AA37UQ51_9PEZI</name>